<sequence length="64" mass="7534">MKCPWGCGWEGEPKEYIAHLKRCKSFNQKFTVQSDNARRPTTKEMLDLWTLLRDEVAKYGGRMP</sequence>
<reference evidence="1" key="1">
    <citation type="journal article" date="2014" name="Front. Microbiol.">
        <title>High frequency of phylogenetically diverse reductive dehalogenase-homologous genes in deep subseafloor sedimentary metagenomes.</title>
        <authorList>
            <person name="Kawai M."/>
            <person name="Futagami T."/>
            <person name="Toyoda A."/>
            <person name="Takaki Y."/>
            <person name="Nishi S."/>
            <person name="Hori S."/>
            <person name="Arai W."/>
            <person name="Tsubouchi T."/>
            <person name="Morono Y."/>
            <person name="Uchiyama I."/>
            <person name="Ito T."/>
            <person name="Fujiyama A."/>
            <person name="Inagaki F."/>
            <person name="Takami H."/>
        </authorList>
    </citation>
    <scope>NUCLEOTIDE SEQUENCE</scope>
    <source>
        <strain evidence="1">Expedition CK06-06</strain>
    </source>
</reference>
<evidence type="ECO:0000313" key="1">
    <source>
        <dbReference type="EMBL" id="GAG86607.1"/>
    </source>
</evidence>
<organism evidence="1">
    <name type="scientific">marine sediment metagenome</name>
    <dbReference type="NCBI Taxonomy" id="412755"/>
    <lineage>
        <taxon>unclassified sequences</taxon>
        <taxon>metagenomes</taxon>
        <taxon>ecological metagenomes</taxon>
    </lineage>
</organism>
<dbReference type="EMBL" id="BART01010216">
    <property type="protein sequence ID" value="GAG86607.1"/>
    <property type="molecule type" value="Genomic_DNA"/>
</dbReference>
<gene>
    <name evidence="1" type="ORF">S01H4_22328</name>
</gene>
<feature type="non-terminal residue" evidence="1">
    <location>
        <position position="64"/>
    </location>
</feature>
<proteinExistence type="predicted"/>
<accession>X1BZS4</accession>
<protein>
    <submittedName>
        <fullName evidence="1">Uncharacterized protein</fullName>
    </submittedName>
</protein>
<dbReference type="AlphaFoldDB" id="X1BZS4"/>
<comment type="caution">
    <text evidence="1">The sequence shown here is derived from an EMBL/GenBank/DDBJ whole genome shotgun (WGS) entry which is preliminary data.</text>
</comment>
<name>X1BZS4_9ZZZZ</name>